<dbReference type="EMBL" id="VSRR010000035">
    <property type="protein sequence ID" value="MPC08572.1"/>
    <property type="molecule type" value="Genomic_DNA"/>
</dbReference>
<dbReference type="AlphaFoldDB" id="A0A5B7CG04"/>
<keyword evidence="2" id="KW-1185">Reference proteome</keyword>
<organism evidence="1 2">
    <name type="scientific">Portunus trituberculatus</name>
    <name type="common">Swimming crab</name>
    <name type="synonym">Neptunus trituberculatus</name>
    <dbReference type="NCBI Taxonomy" id="210409"/>
    <lineage>
        <taxon>Eukaryota</taxon>
        <taxon>Metazoa</taxon>
        <taxon>Ecdysozoa</taxon>
        <taxon>Arthropoda</taxon>
        <taxon>Crustacea</taxon>
        <taxon>Multicrustacea</taxon>
        <taxon>Malacostraca</taxon>
        <taxon>Eumalacostraca</taxon>
        <taxon>Eucarida</taxon>
        <taxon>Decapoda</taxon>
        <taxon>Pleocyemata</taxon>
        <taxon>Brachyura</taxon>
        <taxon>Eubrachyura</taxon>
        <taxon>Portunoidea</taxon>
        <taxon>Portunidae</taxon>
        <taxon>Portuninae</taxon>
        <taxon>Portunus</taxon>
    </lineage>
</organism>
<accession>A0A5B7CG04</accession>
<evidence type="ECO:0000313" key="1">
    <source>
        <dbReference type="EMBL" id="MPC08572.1"/>
    </source>
</evidence>
<proteinExistence type="predicted"/>
<name>A0A5B7CG04_PORTR</name>
<evidence type="ECO:0000313" key="2">
    <source>
        <dbReference type="Proteomes" id="UP000324222"/>
    </source>
</evidence>
<comment type="caution">
    <text evidence="1">The sequence shown here is derived from an EMBL/GenBank/DDBJ whole genome shotgun (WGS) entry which is preliminary data.</text>
</comment>
<reference evidence="1 2" key="1">
    <citation type="submission" date="2019-05" db="EMBL/GenBank/DDBJ databases">
        <title>Another draft genome of Portunus trituberculatus and its Hox gene families provides insights of decapod evolution.</title>
        <authorList>
            <person name="Jeong J.-H."/>
            <person name="Song I."/>
            <person name="Kim S."/>
            <person name="Choi T."/>
            <person name="Kim D."/>
            <person name="Ryu S."/>
            <person name="Kim W."/>
        </authorList>
    </citation>
    <scope>NUCLEOTIDE SEQUENCE [LARGE SCALE GENOMIC DNA]</scope>
    <source>
        <tissue evidence="1">Muscle</tissue>
    </source>
</reference>
<protein>
    <submittedName>
        <fullName evidence="1">Uncharacterized protein</fullName>
    </submittedName>
</protein>
<dbReference type="Proteomes" id="UP000324222">
    <property type="component" value="Unassembled WGS sequence"/>
</dbReference>
<gene>
    <name evidence="1" type="ORF">E2C01_001160</name>
</gene>
<sequence length="96" mass="10934">MVRQEPTDYPYYAHQAKDLKTYVPIYTYLASKITKGKGRQDPALPIKAPLVLIGHGNNGKWHEDSVCCIDEVGNRAQHHYLGLVPKRPPLKFHPEI</sequence>